<comment type="caution">
    <text evidence="1">The sequence shown here is derived from an EMBL/GenBank/DDBJ whole genome shotgun (WGS) entry which is preliminary data.</text>
</comment>
<sequence>MNVIDHQPHAWYLLEDNGVLFIDAACSHSFVDYSVLIELDKQELQNFESDGRSFLDQLAYDIHYSAPGVRGSNSPYKSRNLAQLRAEEVSEAVKIWQAARIG</sequence>
<proteinExistence type="predicted"/>
<accession>A0ABQ6P7J9</accession>
<evidence type="ECO:0000313" key="1">
    <source>
        <dbReference type="EMBL" id="GMM60892.1"/>
    </source>
</evidence>
<dbReference type="RefSeq" id="WP_317974636.1">
    <property type="nucleotide sequence ID" value="NZ_BTFW01000001.1"/>
</dbReference>
<reference evidence="1 2" key="1">
    <citation type="submission" date="2023-06" db="EMBL/GenBank/DDBJ databases">
        <title>Draft genome sequence of Novosphingobium sp. strain IK01.</title>
        <authorList>
            <person name="Hatamoto M."/>
            <person name="Ikarashi T."/>
            <person name="Yamaguchi T."/>
        </authorList>
    </citation>
    <scope>NUCLEOTIDE SEQUENCE [LARGE SCALE GENOMIC DNA]</scope>
    <source>
        <strain evidence="1 2">IK01</strain>
    </source>
</reference>
<protein>
    <submittedName>
        <fullName evidence="1">Uncharacterized protein</fullName>
    </submittedName>
</protein>
<gene>
    <name evidence="1" type="ORF">NUTIK01_16690</name>
</gene>
<dbReference type="Proteomes" id="UP001187221">
    <property type="component" value="Unassembled WGS sequence"/>
</dbReference>
<organism evidence="1 2">
    <name type="scientific">Novosphingobium pituita</name>
    <dbReference type="NCBI Taxonomy" id="3056842"/>
    <lineage>
        <taxon>Bacteria</taxon>
        <taxon>Pseudomonadati</taxon>
        <taxon>Pseudomonadota</taxon>
        <taxon>Alphaproteobacteria</taxon>
        <taxon>Sphingomonadales</taxon>
        <taxon>Sphingomonadaceae</taxon>
        <taxon>Novosphingobium</taxon>
    </lineage>
</organism>
<keyword evidence="2" id="KW-1185">Reference proteome</keyword>
<name>A0ABQ6P7J9_9SPHN</name>
<evidence type="ECO:0000313" key="2">
    <source>
        <dbReference type="Proteomes" id="UP001187221"/>
    </source>
</evidence>
<dbReference type="EMBL" id="BTFW01000001">
    <property type="protein sequence ID" value="GMM60892.1"/>
    <property type="molecule type" value="Genomic_DNA"/>
</dbReference>